<dbReference type="InterPro" id="IPR046022">
    <property type="entry name" value="DUF5979"/>
</dbReference>
<reference evidence="3 4" key="1">
    <citation type="submission" date="2020-02" db="EMBL/GenBank/DDBJ databases">
        <title>Whole-genome analyses of novel actinobacteria.</title>
        <authorList>
            <person name="Sahin N."/>
        </authorList>
    </citation>
    <scope>NUCLEOTIDE SEQUENCE [LARGE SCALE GENOMIC DNA]</scope>
    <source>
        <strain evidence="3 4">A7024</strain>
    </source>
</reference>
<feature type="domain" description="DUF5979" evidence="2">
    <location>
        <begin position="286"/>
        <end position="382"/>
    </location>
</feature>
<dbReference type="Pfam" id="PF19407">
    <property type="entry name" value="DUF5979"/>
    <property type="match status" value="2"/>
</dbReference>
<dbReference type="EMBL" id="JAAKZV010000032">
    <property type="protein sequence ID" value="NGN64322.1"/>
    <property type="molecule type" value="Genomic_DNA"/>
</dbReference>
<name>A0A6G4TX20_9ACTN</name>
<dbReference type="Gene3D" id="2.60.40.1140">
    <property type="entry name" value="Collagen-binding surface protein Cna, B-type domain"/>
    <property type="match status" value="1"/>
</dbReference>
<dbReference type="RefSeq" id="WP_165235426.1">
    <property type="nucleotide sequence ID" value="NZ_JAAKZV010000032.1"/>
</dbReference>
<dbReference type="AlphaFoldDB" id="A0A6G4TX20"/>
<proteinExistence type="predicted"/>
<organism evidence="3 4">
    <name type="scientific">Streptomyces coryli</name>
    <dbReference type="NCBI Taxonomy" id="1128680"/>
    <lineage>
        <taxon>Bacteria</taxon>
        <taxon>Bacillati</taxon>
        <taxon>Actinomycetota</taxon>
        <taxon>Actinomycetes</taxon>
        <taxon>Kitasatosporales</taxon>
        <taxon>Streptomycetaceae</taxon>
        <taxon>Streptomyces</taxon>
    </lineage>
</organism>
<protein>
    <recommendedName>
        <fullName evidence="2">DUF5979 domain-containing protein</fullName>
    </recommendedName>
</protein>
<accession>A0A6G4TX20</accession>
<evidence type="ECO:0000313" key="3">
    <source>
        <dbReference type="EMBL" id="NGN64322.1"/>
    </source>
</evidence>
<keyword evidence="1" id="KW-0732">Signal</keyword>
<feature type="domain" description="DUF5979" evidence="2">
    <location>
        <begin position="180"/>
        <end position="276"/>
    </location>
</feature>
<evidence type="ECO:0000256" key="1">
    <source>
        <dbReference type="SAM" id="SignalP"/>
    </source>
</evidence>
<comment type="caution">
    <text evidence="3">The sequence shown here is derived from an EMBL/GenBank/DDBJ whole genome shotgun (WGS) entry which is preliminary data.</text>
</comment>
<evidence type="ECO:0000313" key="4">
    <source>
        <dbReference type="Proteomes" id="UP000481583"/>
    </source>
</evidence>
<feature type="signal peptide" evidence="1">
    <location>
        <begin position="1"/>
        <end position="27"/>
    </location>
</feature>
<sequence length="392" mass="40828">MLVSRIARSPALLVFALVAVVMGPAPAYGQELPPNSEPSDPRATFVNENIRNCADAGYPDDVQIYGEGAESAGDPYVQGTVTGSDPTKVQVEITDEGESAGVVIDTVVVKGGTGSNLYKSPYVPPELEAPQDYISPTNNGGSVADVSHYLICYHLEDEPQADPGSLLVLKRVMAPEGGTSEPLPTEYTVDVTCTPPTGDPIEDTITFGAGGGIGTTSDGSRVVKDIPEDSTCTVVEEGTDQLPDGATVTYVPSKAPKSGVTMGNTKGTAVVVTNDFSGVTPATGDFRITKEVAPPGYTGPPDTFTISYACQGPETGTVRLSPGETATVSDIRNDAYCIVREPTRRLPAGWEVSYTVDGKTSSRAPVFKVTDTDDVSVTVTNTAPDGPPDKDA</sequence>
<keyword evidence="4" id="KW-1185">Reference proteome</keyword>
<dbReference type="Proteomes" id="UP000481583">
    <property type="component" value="Unassembled WGS sequence"/>
</dbReference>
<gene>
    <name evidence="3" type="ORF">G5C51_10450</name>
</gene>
<evidence type="ECO:0000259" key="2">
    <source>
        <dbReference type="Pfam" id="PF19407"/>
    </source>
</evidence>
<feature type="chain" id="PRO_5026131254" description="DUF5979 domain-containing protein" evidence="1">
    <location>
        <begin position="28"/>
        <end position="392"/>
    </location>
</feature>